<dbReference type="Proteomes" id="UP000241890">
    <property type="component" value="Unassembled WGS sequence"/>
</dbReference>
<feature type="region of interest" description="Disordered" evidence="6">
    <location>
        <begin position="1"/>
        <end position="39"/>
    </location>
</feature>
<reference evidence="8 9" key="1">
    <citation type="submission" date="2017-12" db="EMBL/GenBank/DDBJ databases">
        <title>Sequencing, de novo assembly and annotation of complete genome of a new Thraustochytrid species, strain FCC1311.</title>
        <authorList>
            <person name="Sedici K."/>
            <person name="Godart F."/>
            <person name="Aiese Cigliano R."/>
            <person name="Sanseverino W."/>
            <person name="Barakat M."/>
            <person name="Ortet P."/>
            <person name="Marechal E."/>
            <person name="Cagnac O."/>
            <person name="Amato A."/>
        </authorList>
    </citation>
    <scope>NUCLEOTIDE SEQUENCE [LARGE SCALE GENOMIC DNA]</scope>
</reference>
<dbReference type="PROSITE" id="PS50237">
    <property type="entry name" value="HECT"/>
    <property type="match status" value="1"/>
</dbReference>
<sequence length="1089" mass="122130">MWDGSFKSSRQVSMRGKSAREESRNEVKERIKRDRERRRREKLEETAGLTLTRVGFSFLVRQEARRQAAANWTRHIHDLAEKSSKRLSSSSSRKLAKAVPELSRFLIFSYDKQRPDQSIDVDSMCYYCQWLVYAISKDELSDVRIPVLSAILLDVLQDALYGTLSHSTNRGGKFSKEDLISALASALTHLLEGDKFRALRTAFINPTQPSRRYSASIPSILRGLIKLDGIEKCVDELSLVQMLSVAVADFVANADEMEIGDSEMGDLEVETLKDTDVVMHDFACAVLCVEEAQLQALGMDEILLTRFSASAWAASLRRMGGLASSASKDSALILANVIRITRASAEDSPDRQDIRAVYWRAVRSMLSSTRSNAHILETVPELRQFRSPTKVTDELYAVLEPNPKLDLALAVCSAYEIIRRKWTTPPQGGGASSQGSARSLDVLSASGVVTGAVAFTSHKRSIVRMLWLLFVDFLYDNGEMNPEIFRNFSFDEVCSTLTFTCAVTCQLLPALDDEEIFIKGTPLSVDLLERIALFLKNVLYEGFWLQKGSTTSRFRDFPEELLTKGAELYDQLFERHCRHPIMDDARWLFPSIREDELGISAMPPSTREAPRNRAGRRRMPLQNGARAWFQQRSGLPRAEVLGHASGGTMDLDDGLENDESDSDAESGDSDSDEDGASAAKAGITPENASERVKQVLRTLPETVPFDQRTRVFSHYLSNDRRSVVSRRMHSNFTRITVHRGSVYQDALETLGGKGPFKGRIQVVFKNQQGLDERGIDGGGLFKEFMLDLMNEAFDLDNGLWKATANQEIYPNPDRACAAPEKLRQYEFIGVMLGKAIYEGILLELSLAPFFLNSILGRRNHLHDLQSLDPEIYRNVIHLKSLADPASVGLTFSTVSTRNGVSEEVDLIPNGSRIEVSKANYLQYVLRLSSYRLNEEFRPQTMAFLSGFTSMISEKWIQMFKPRELQLVIGGSDEGFSVAEMRAACAYSNGYHASQPFIQDFWAIVEEMDKEERGLLLRFITSCSKPPLQGFKSLKPSLCIGRVSIENDDDRLPTASTCVNFFKLPEYSSKAVLREKIFIAIKSASGFELS</sequence>
<evidence type="ECO:0000313" key="8">
    <source>
        <dbReference type="EMBL" id="GBG24678.1"/>
    </source>
</evidence>
<name>A0A2R5G4G9_9STRA</name>
<feature type="compositionally biased region" description="Basic and acidic residues" evidence="6">
    <location>
        <begin position="18"/>
        <end position="34"/>
    </location>
</feature>
<accession>A0A2R5G4G9</accession>
<evidence type="ECO:0000256" key="6">
    <source>
        <dbReference type="SAM" id="MobiDB-lite"/>
    </source>
</evidence>
<dbReference type="SMART" id="SM00119">
    <property type="entry name" value="HECTc"/>
    <property type="match status" value="1"/>
</dbReference>
<dbReference type="SUPFAM" id="SSF56204">
    <property type="entry name" value="Hect, E3 ligase catalytic domain"/>
    <property type="match status" value="1"/>
</dbReference>
<dbReference type="AlphaFoldDB" id="A0A2R5G4G9"/>
<dbReference type="GO" id="GO:0000209">
    <property type="term" value="P:protein polyubiquitination"/>
    <property type="evidence" value="ECO:0007669"/>
    <property type="project" value="InterPro"/>
</dbReference>
<dbReference type="OrthoDB" id="8068875at2759"/>
<feature type="region of interest" description="Disordered" evidence="6">
    <location>
        <begin position="600"/>
        <end position="623"/>
    </location>
</feature>
<keyword evidence="4 5" id="KW-0833">Ubl conjugation pathway</keyword>
<feature type="compositionally biased region" description="Polar residues" evidence="6">
    <location>
        <begin position="1"/>
        <end position="12"/>
    </location>
</feature>
<dbReference type="PANTHER" id="PTHR45700:SF2">
    <property type="entry name" value="UBIQUITIN-PROTEIN LIGASE E3C"/>
    <property type="match status" value="1"/>
</dbReference>
<evidence type="ECO:0000256" key="3">
    <source>
        <dbReference type="ARBA" id="ARBA00022679"/>
    </source>
</evidence>
<evidence type="ECO:0000256" key="4">
    <source>
        <dbReference type="ARBA" id="ARBA00022786"/>
    </source>
</evidence>
<dbReference type="FunFam" id="3.30.2410.10:FF:000003">
    <property type="entry name" value="probable E3 ubiquitin-protein ligase HERC4 isoform X1"/>
    <property type="match status" value="1"/>
</dbReference>
<dbReference type="Gene3D" id="3.30.2160.10">
    <property type="entry name" value="Hect, E3 ligase catalytic domain"/>
    <property type="match status" value="1"/>
</dbReference>
<comment type="catalytic activity">
    <reaction evidence="1">
        <text>S-ubiquitinyl-[E2 ubiquitin-conjugating enzyme]-L-cysteine + [acceptor protein]-L-lysine = [E2 ubiquitin-conjugating enzyme]-L-cysteine + N(6)-ubiquitinyl-[acceptor protein]-L-lysine.</text>
        <dbReference type="EC" id="2.3.2.26"/>
    </reaction>
</comment>
<gene>
    <name evidence="8" type="ORF">FCC1311_008962</name>
</gene>
<proteinExistence type="predicted"/>
<feature type="domain" description="HECT" evidence="7">
    <location>
        <begin position="752"/>
        <end position="1089"/>
    </location>
</feature>
<dbReference type="InParanoid" id="A0A2R5G4G9"/>
<dbReference type="GO" id="GO:0061630">
    <property type="term" value="F:ubiquitin protein ligase activity"/>
    <property type="evidence" value="ECO:0007669"/>
    <property type="project" value="UniProtKB-EC"/>
</dbReference>
<protein>
    <recommendedName>
        <fullName evidence="2">HECT-type E3 ubiquitin transferase</fullName>
        <ecNumber evidence="2">2.3.2.26</ecNumber>
    </recommendedName>
</protein>
<evidence type="ECO:0000256" key="5">
    <source>
        <dbReference type="PROSITE-ProRule" id="PRU00104"/>
    </source>
</evidence>
<keyword evidence="3" id="KW-0808">Transferase</keyword>
<evidence type="ECO:0000313" key="9">
    <source>
        <dbReference type="Proteomes" id="UP000241890"/>
    </source>
</evidence>
<organism evidence="8 9">
    <name type="scientific">Hondaea fermentalgiana</name>
    <dbReference type="NCBI Taxonomy" id="2315210"/>
    <lineage>
        <taxon>Eukaryota</taxon>
        <taxon>Sar</taxon>
        <taxon>Stramenopiles</taxon>
        <taxon>Bigyra</taxon>
        <taxon>Labyrinthulomycetes</taxon>
        <taxon>Thraustochytrida</taxon>
        <taxon>Thraustochytriidae</taxon>
        <taxon>Hondaea</taxon>
    </lineage>
</organism>
<dbReference type="GO" id="GO:0006511">
    <property type="term" value="P:ubiquitin-dependent protein catabolic process"/>
    <property type="evidence" value="ECO:0007669"/>
    <property type="project" value="TreeGrafter"/>
</dbReference>
<feature type="active site" description="Glycyl thioester intermediate" evidence="5">
    <location>
        <position position="1057"/>
    </location>
</feature>
<evidence type="ECO:0000256" key="2">
    <source>
        <dbReference type="ARBA" id="ARBA00012485"/>
    </source>
</evidence>
<feature type="region of interest" description="Disordered" evidence="6">
    <location>
        <begin position="641"/>
        <end position="691"/>
    </location>
</feature>
<evidence type="ECO:0000256" key="1">
    <source>
        <dbReference type="ARBA" id="ARBA00000885"/>
    </source>
</evidence>
<dbReference type="EMBL" id="BEYU01000008">
    <property type="protein sequence ID" value="GBG24678.1"/>
    <property type="molecule type" value="Genomic_DNA"/>
</dbReference>
<dbReference type="InterPro" id="IPR044611">
    <property type="entry name" value="E3A/B/C-like"/>
</dbReference>
<feature type="compositionally biased region" description="Acidic residues" evidence="6">
    <location>
        <begin position="650"/>
        <end position="675"/>
    </location>
</feature>
<dbReference type="PANTHER" id="PTHR45700">
    <property type="entry name" value="UBIQUITIN-PROTEIN LIGASE E3C"/>
    <property type="match status" value="1"/>
</dbReference>
<dbReference type="Pfam" id="PF00632">
    <property type="entry name" value="HECT"/>
    <property type="match status" value="1"/>
</dbReference>
<evidence type="ECO:0000259" key="7">
    <source>
        <dbReference type="PROSITE" id="PS50237"/>
    </source>
</evidence>
<dbReference type="InterPro" id="IPR035983">
    <property type="entry name" value="Hect_E3_ubiquitin_ligase"/>
</dbReference>
<dbReference type="Gene3D" id="3.90.1750.10">
    <property type="entry name" value="Hect, E3 ligase catalytic domains"/>
    <property type="match status" value="1"/>
</dbReference>
<dbReference type="EC" id="2.3.2.26" evidence="2"/>
<comment type="caution">
    <text evidence="8">The sequence shown here is derived from an EMBL/GenBank/DDBJ whole genome shotgun (WGS) entry which is preliminary data.</text>
</comment>
<dbReference type="Gene3D" id="3.30.2410.10">
    <property type="entry name" value="Hect, E3 ligase catalytic domain"/>
    <property type="match status" value="1"/>
</dbReference>
<dbReference type="CDD" id="cd00078">
    <property type="entry name" value="HECTc"/>
    <property type="match status" value="1"/>
</dbReference>
<dbReference type="InterPro" id="IPR000569">
    <property type="entry name" value="HECT_dom"/>
</dbReference>
<keyword evidence="9" id="KW-1185">Reference proteome</keyword>